<evidence type="ECO:0000313" key="3">
    <source>
        <dbReference type="Proteomes" id="UP001279734"/>
    </source>
</evidence>
<dbReference type="AlphaFoldDB" id="A0AAD3T164"/>
<dbReference type="EMBL" id="BSYO01000022">
    <property type="protein sequence ID" value="GMH20722.1"/>
    <property type="molecule type" value="Genomic_DNA"/>
</dbReference>
<protein>
    <submittedName>
        <fullName evidence="2">Uncharacterized protein</fullName>
    </submittedName>
</protein>
<keyword evidence="3" id="KW-1185">Reference proteome</keyword>
<proteinExistence type="predicted"/>
<reference evidence="2" key="1">
    <citation type="submission" date="2023-05" db="EMBL/GenBank/DDBJ databases">
        <title>Nepenthes gracilis genome sequencing.</title>
        <authorList>
            <person name="Fukushima K."/>
        </authorList>
    </citation>
    <scope>NUCLEOTIDE SEQUENCE</scope>
    <source>
        <strain evidence="2">SING2019-196</strain>
    </source>
</reference>
<feature type="compositionally biased region" description="Basic residues" evidence="1">
    <location>
        <begin position="168"/>
        <end position="178"/>
    </location>
</feature>
<comment type="caution">
    <text evidence="2">The sequence shown here is derived from an EMBL/GenBank/DDBJ whole genome shotgun (WGS) entry which is preliminary data.</text>
</comment>
<dbReference type="Proteomes" id="UP001279734">
    <property type="component" value="Unassembled WGS sequence"/>
</dbReference>
<evidence type="ECO:0000313" key="2">
    <source>
        <dbReference type="EMBL" id="GMH20722.1"/>
    </source>
</evidence>
<name>A0AAD3T164_NEPGR</name>
<sequence length="178" mass="20693">MGMVIPDAHGRVYSPPDDFVTIYKVHLKCGLQYLIPLEFYGIMRDLKVSVARLQPNTVRYLVSLYIFACYHEKLLDSMAVKVILRFSHSQDWIIVTPCPEFLWGNVESKFYEDVTTKERAMGKNFTDLLLANLGSFNENKKNKWLRSEFLVQAKRKNQPNDSGARCAPSKKKKLKKKW</sequence>
<organism evidence="2 3">
    <name type="scientific">Nepenthes gracilis</name>
    <name type="common">Slender pitcher plant</name>
    <dbReference type="NCBI Taxonomy" id="150966"/>
    <lineage>
        <taxon>Eukaryota</taxon>
        <taxon>Viridiplantae</taxon>
        <taxon>Streptophyta</taxon>
        <taxon>Embryophyta</taxon>
        <taxon>Tracheophyta</taxon>
        <taxon>Spermatophyta</taxon>
        <taxon>Magnoliopsida</taxon>
        <taxon>eudicotyledons</taxon>
        <taxon>Gunneridae</taxon>
        <taxon>Pentapetalae</taxon>
        <taxon>Caryophyllales</taxon>
        <taxon>Nepenthaceae</taxon>
        <taxon>Nepenthes</taxon>
    </lineage>
</organism>
<feature type="region of interest" description="Disordered" evidence="1">
    <location>
        <begin position="155"/>
        <end position="178"/>
    </location>
</feature>
<evidence type="ECO:0000256" key="1">
    <source>
        <dbReference type="SAM" id="MobiDB-lite"/>
    </source>
</evidence>
<accession>A0AAD3T164</accession>
<gene>
    <name evidence="2" type="ORF">Nepgr_022564</name>
</gene>